<dbReference type="Proteomes" id="UP000272400">
    <property type="component" value="Unassembled WGS sequence"/>
</dbReference>
<dbReference type="Gene3D" id="3.40.630.30">
    <property type="match status" value="1"/>
</dbReference>
<name>A0A3N1CRS8_9ACTN</name>
<dbReference type="RefSeq" id="WP_123663610.1">
    <property type="nucleotide sequence ID" value="NZ_RJKE01000001.1"/>
</dbReference>
<dbReference type="Pfam" id="PF00583">
    <property type="entry name" value="Acetyltransf_1"/>
    <property type="match status" value="1"/>
</dbReference>
<dbReference type="OrthoDB" id="275336at2"/>
<keyword evidence="3" id="KW-1185">Reference proteome</keyword>
<evidence type="ECO:0000313" key="2">
    <source>
        <dbReference type="EMBL" id="ROO84020.1"/>
    </source>
</evidence>
<dbReference type="InterPro" id="IPR016181">
    <property type="entry name" value="Acyl_CoA_acyltransferase"/>
</dbReference>
<gene>
    <name evidence="2" type="ORF">EDD29_1532</name>
</gene>
<dbReference type="CDD" id="cd04301">
    <property type="entry name" value="NAT_SF"/>
    <property type="match status" value="1"/>
</dbReference>
<keyword evidence="2" id="KW-0808">Transferase</keyword>
<accession>A0A3N1CRS8</accession>
<dbReference type="AlphaFoldDB" id="A0A3N1CRS8"/>
<feature type="domain" description="N-acetyltransferase" evidence="1">
    <location>
        <begin position="29"/>
        <end position="182"/>
    </location>
</feature>
<dbReference type="EMBL" id="RJKE01000001">
    <property type="protein sequence ID" value="ROO84020.1"/>
    <property type="molecule type" value="Genomic_DNA"/>
</dbReference>
<dbReference type="InterPro" id="IPR000182">
    <property type="entry name" value="GNAT_dom"/>
</dbReference>
<evidence type="ECO:0000313" key="3">
    <source>
        <dbReference type="Proteomes" id="UP000272400"/>
    </source>
</evidence>
<comment type="caution">
    <text evidence="2">The sequence shown here is derived from an EMBL/GenBank/DDBJ whole genome shotgun (WGS) entry which is preliminary data.</text>
</comment>
<evidence type="ECO:0000259" key="1">
    <source>
        <dbReference type="PROSITE" id="PS51186"/>
    </source>
</evidence>
<dbReference type="SUPFAM" id="SSF55729">
    <property type="entry name" value="Acyl-CoA N-acyltransferases (Nat)"/>
    <property type="match status" value="1"/>
</dbReference>
<proteinExistence type="predicted"/>
<dbReference type="GO" id="GO:0016747">
    <property type="term" value="F:acyltransferase activity, transferring groups other than amino-acyl groups"/>
    <property type="evidence" value="ECO:0007669"/>
    <property type="project" value="InterPro"/>
</dbReference>
<dbReference type="PROSITE" id="PS51186">
    <property type="entry name" value="GNAT"/>
    <property type="match status" value="1"/>
</dbReference>
<organism evidence="2 3">
    <name type="scientific">Actinocorallia herbida</name>
    <dbReference type="NCBI Taxonomy" id="58109"/>
    <lineage>
        <taxon>Bacteria</taxon>
        <taxon>Bacillati</taxon>
        <taxon>Actinomycetota</taxon>
        <taxon>Actinomycetes</taxon>
        <taxon>Streptosporangiales</taxon>
        <taxon>Thermomonosporaceae</taxon>
        <taxon>Actinocorallia</taxon>
    </lineage>
</organism>
<protein>
    <submittedName>
        <fullName evidence="2">Acetyltransferase (GNAT) family protein</fullName>
    </submittedName>
</protein>
<reference evidence="2 3" key="1">
    <citation type="submission" date="2018-11" db="EMBL/GenBank/DDBJ databases">
        <title>Sequencing the genomes of 1000 actinobacteria strains.</title>
        <authorList>
            <person name="Klenk H.-P."/>
        </authorList>
    </citation>
    <scope>NUCLEOTIDE SEQUENCE [LARGE SCALE GENOMIC DNA]</scope>
    <source>
        <strain evidence="2 3">DSM 44254</strain>
    </source>
</reference>
<sequence length="188" mass="21085">METVETEITTWYLEQTSPDDLVPARPAALEVVRAEVPSPELSRYLYFGVGGDYNWSDRLPWNYADWAEWLARPGAETWVAYDRGTPAGYAEFSPGPDGAVEIICFGLLSSFTGKGFGGHLLTEAVRRAWTVGDRHDLPATSRVWLHTCSLDGPAALPNYTRRGFRVYDTKESVERVWERPLGPWPGAF</sequence>